<evidence type="ECO:0000313" key="3">
    <source>
        <dbReference type="EMBL" id="MFL9879536.1"/>
    </source>
</evidence>
<evidence type="ECO:0000256" key="1">
    <source>
        <dbReference type="SAM" id="MobiDB-lite"/>
    </source>
</evidence>
<gene>
    <name evidence="3" type="ORF">PQR63_14150</name>
</gene>
<comment type="caution">
    <text evidence="3">The sequence shown here is derived from an EMBL/GenBank/DDBJ whole genome shotgun (WGS) entry which is preliminary data.</text>
</comment>
<dbReference type="Proteomes" id="UP001629214">
    <property type="component" value="Unassembled WGS sequence"/>
</dbReference>
<protein>
    <recommendedName>
        <fullName evidence="5">DUF2946 domain-containing protein</fullName>
    </recommendedName>
</protein>
<reference evidence="3 4" key="1">
    <citation type="journal article" date="2024" name="Chem. Sci.">
        <title>Discovery of megapolipeptins by genome mining of a Burkholderiales bacteria collection.</title>
        <authorList>
            <person name="Paulo B.S."/>
            <person name="Recchia M.J.J."/>
            <person name="Lee S."/>
            <person name="Fergusson C.H."/>
            <person name="Romanowski S.B."/>
            <person name="Hernandez A."/>
            <person name="Krull N."/>
            <person name="Liu D.Y."/>
            <person name="Cavanagh H."/>
            <person name="Bos A."/>
            <person name="Gray C.A."/>
            <person name="Murphy B.T."/>
            <person name="Linington R.G."/>
            <person name="Eustaquio A.S."/>
        </authorList>
    </citation>
    <scope>NUCLEOTIDE SEQUENCE [LARGE SCALE GENOMIC DNA]</scope>
    <source>
        <strain evidence="3 4">RL21-008-BIB-B</strain>
    </source>
</reference>
<accession>A0ABW8Z932</accession>
<dbReference type="RefSeq" id="WP_408168558.1">
    <property type="nucleotide sequence ID" value="NZ_JAQQFR010000008.1"/>
</dbReference>
<evidence type="ECO:0008006" key="5">
    <source>
        <dbReference type="Google" id="ProtNLM"/>
    </source>
</evidence>
<proteinExistence type="predicted"/>
<dbReference type="NCBIfam" id="NF045614">
    <property type="entry name" value="efflu_CzcI_Cupr"/>
    <property type="match status" value="1"/>
</dbReference>
<evidence type="ECO:0000313" key="4">
    <source>
        <dbReference type="Proteomes" id="UP001629214"/>
    </source>
</evidence>
<dbReference type="InterPro" id="IPR055013">
    <property type="entry name" value="CzcI"/>
</dbReference>
<keyword evidence="2" id="KW-1133">Transmembrane helix</keyword>
<name>A0ABW8Z932_9BURK</name>
<keyword evidence="2" id="KW-0812">Transmembrane</keyword>
<sequence>MKSSSLITDFLFTRQQSISRSKNIHQSIPPIAYFGFECIPNKYGYNCRAMRRYLIIFLLLLLPLQFSWAAVASYCQHETESSTQHIGHHAADAGSKQDQTPGKKLSESDDADCGFCHFSCSKPMNSHAAWQPAAQDKNSFIPSLPLLYLSHIGESPEEPDWTLAA</sequence>
<keyword evidence="2" id="KW-0472">Membrane</keyword>
<evidence type="ECO:0000256" key="2">
    <source>
        <dbReference type="SAM" id="Phobius"/>
    </source>
</evidence>
<feature type="region of interest" description="Disordered" evidence="1">
    <location>
        <begin position="85"/>
        <end position="106"/>
    </location>
</feature>
<feature type="transmembrane region" description="Helical" evidence="2">
    <location>
        <begin position="53"/>
        <end position="74"/>
    </location>
</feature>
<dbReference type="EMBL" id="JAQQFR010000008">
    <property type="protein sequence ID" value="MFL9879536.1"/>
    <property type="molecule type" value="Genomic_DNA"/>
</dbReference>
<keyword evidence="4" id="KW-1185">Reference proteome</keyword>
<organism evidence="3 4">
    <name type="scientific">Herbaspirillum rhizosphaerae</name>
    <dbReference type="NCBI Taxonomy" id="346179"/>
    <lineage>
        <taxon>Bacteria</taxon>
        <taxon>Pseudomonadati</taxon>
        <taxon>Pseudomonadota</taxon>
        <taxon>Betaproteobacteria</taxon>
        <taxon>Burkholderiales</taxon>
        <taxon>Oxalobacteraceae</taxon>
        <taxon>Herbaspirillum</taxon>
    </lineage>
</organism>